<feature type="transmembrane region" description="Helical" evidence="10">
    <location>
        <begin position="215"/>
        <end position="238"/>
    </location>
</feature>
<dbReference type="GO" id="GO:0015297">
    <property type="term" value="F:antiporter activity"/>
    <property type="evidence" value="ECO:0007669"/>
    <property type="project" value="InterPro"/>
</dbReference>
<keyword evidence="6 10" id="KW-1133">Transmembrane helix</keyword>
<dbReference type="GO" id="GO:0012505">
    <property type="term" value="C:endomembrane system"/>
    <property type="evidence" value="ECO:0007669"/>
    <property type="project" value="TreeGrafter"/>
</dbReference>
<dbReference type="GO" id="GO:1902600">
    <property type="term" value="P:proton transmembrane transport"/>
    <property type="evidence" value="ECO:0007669"/>
    <property type="project" value="InterPro"/>
</dbReference>
<keyword evidence="14" id="KW-1185">Reference proteome</keyword>
<feature type="transmembrane region" description="Helical" evidence="10">
    <location>
        <begin position="180"/>
        <end position="203"/>
    </location>
</feature>
<feature type="transmembrane region" description="Helical" evidence="10">
    <location>
        <begin position="146"/>
        <end position="168"/>
    </location>
</feature>
<accession>A0AAE0EIY2</accession>
<keyword evidence="7" id="KW-0406">Ion transport</keyword>
<comment type="caution">
    <text evidence="13">The sequence shown here is derived from an EMBL/GenBank/DDBJ whole genome shotgun (WGS) entry which is preliminary data.</text>
</comment>
<evidence type="ECO:0000256" key="1">
    <source>
        <dbReference type="ARBA" id="ARBA00004141"/>
    </source>
</evidence>
<comment type="subcellular location">
    <subcellularLocation>
        <location evidence="1">Membrane</location>
        <topology evidence="1">Multi-pass membrane protein</topology>
    </subcellularLocation>
</comment>
<dbReference type="InterPro" id="IPR057290">
    <property type="entry name" value="CHX17_C"/>
</dbReference>
<dbReference type="InterPro" id="IPR050794">
    <property type="entry name" value="CPA2_transporter"/>
</dbReference>
<feature type="transmembrane region" description="Helical" evidence="10">
    <location>
        <begin position="50"/>
        <end position="70"/>
    </location>
</feature>
<organism evidence="13 14">
    <name type="scientific">Dipteronia sinensis</name>
    <dbReference type="NCBI Taxonomy" id="43782"/>
    <lineage>
        <taxon>Eukaryota</taxon>
        <taxon>Viridiplantae</taxon>
        <taxon>Streptophyta</taxon>
        <taxon>Embryophyta</taxon>
        <taxon>Tracheophyta</taxon>
        <taxon>Spermatophyta</taxon>
        <taxon>Magnoliopsida</taxon>
        <taxon>eudicotyledons</taxon>
        <taxon>Gunneridae</taxon>
        <taxon>Pentapetalae</taxon>
        <taxon>rosids</taxon>
        <taxon>malvids</taxon>
        <taxon>Sapindales</taxon>
        <taxon>Sapindaceae</taxon>
        <taxon>Hippocastanoideae</taxon>
        <taxon>Acereae</taxon>
        <taxon>Dipteronia</taxon>
    </lineage>
</organism>
<feature type="transmembrane region" description="Helical" evidence="10">
    <location>
        <begin position="250"/>
        <end position="271"/>
    </location>
</feature>
<feature type="transmembrane region" description="Helical" evidence="10">
    <location>
        <begin position="394"/>
        <end position="413"/>
    </location>
</feature>
<name>A0AAE0EIY2_9ROSI</name>
<evidence type="ECO:0000259" key="12">
    <source>
        <dbReference type="Pfam" id="PF23259"/>
    </source>
</evidence>
<dbReference type="Pfam" id="PF23259">
    <property type="entry name" value="CHX17_C"/>
    <property type="match status" value="1"/>
</dbReference>
<evidence type="ECO:0000259" key="11">
    <source>
        <dbReference type="Pfam" id="PF00999"/>
    </source>
</evidence>
<dbReference type="Pfam" id="PF00999">
    <property type="entry name" value="Na_H_Exchanger"/>
    <property type="match status" value="1"/>
</dbReference>
<dbReference type="EMBL" id="JANJYJ010000001">
    <property type="protein sequence ID" value="KAK3229749.1"/>
    <property type="molecule type" value="Genomic_DNA"/>
</dbReference>
<dbReference type="Proteomes" id="UP001281410">
    <property type="component" value="Unassembled WGS sequence"/>
</dbReference>
<feature type="transmembrane region" description="Helical" evidence="10">
    <location>
        <begin position="362"/>
        <end position="387"/>
    </location>
</feature>
<dbReference type="PANTHER" id="PTHR32468">
    <property type="entry name" value="CATION/H + ANTIPORTER"/>
    <property type="match status" value="1"/>
</dbReference>
<protein>
    <recommendedName>
        <fullName evidence="15">Cation/H+ exchanger domain-containing protein</fullName>
    </recommendedName>
</protein>
<evidence type="ECO:0000313" key="13">
    <source>
        <dbReference type="EMBL" id="KAK3229749.1"/>
    </source>
</evidence>
<evidence type="ECO:0000256" key="9">
    <source>
        <dbReference type="ARBA" id="ARBA00038341"/>
    </source>
</evidence>
<keyword evidence="2" id="KW-0813">Transport</keyword>
<keyword evidence="5" id="KW-0630">Potassium</keyword>
<evidence type="ECO:0000256" key="4">
    <source>
        <dbReference type="ARBA" id="ARBA00022692"/>
    </source>
</evidence>
<evidence type="ECO:0000256" key="5">
    <source>
        <dbReference type="ARBA" id="ARBA00022958"/>
    </source>
</evidence>
<dbReference type="GO" id="GO:0006813">
    <property type="term" value="P:potassium ion transport"/>
    <property type="evidence" value="ECO:0007669"/>
    <property type="project" value="UniProtKB-KW"/>
</dbReference>
<dbReference type="GO" id="GO:0016020">
    <property type="term" value="C:membrane"/>
    <property type="evidence" value="ECO:0007669"/>
    <property type="project" value="UniProtKB-SubCell"/>
</dbReference>
<evidence type="ECO:0000256" key="3">
    <source>
        <dbReference type="ARBA" id="ARBA00022538"/>
    </source>
</evidence>
<evidence type="ECO:0000256" key="6">
    <source>
        <dbReference type="ARBA" id="ARBA00022989"/>
    </source>
</evidence>
<feature type="transmembrane region" description="Helical" evidence="10">
    <location>
        <begin position="283"/>
        <end position="307"/>
    </location>
</feature>
<dbReference type="GO" id="GO:0006885">
    <property type="term" value="P:regulation of pH"/>
    <property type="evidence" value="ECO:0007669"/>
    <property type="project" value="TreeGrafter"/>
</dbReference>
<dbReference type="AlphaFoldDB" id="A0AAE0EIY2"/>
<keyword evidence="4 10" id="KW-0812">Transmembrane</keyword>
<dbReference type="InterPro" id="IPR006153">
    <property type="entry name" value="Cation/H_exchanger_TM"/>
</dbReference>
<evidence type="ECO:0000313" key="14">
    <source>
        <dbReference type="Proteomes" id="UP001281410"/>
    </source>
</evidence>
<evidence type="ECO:0008006" key="15">
    <source>
        <dbReference type="Google" id="ProtNLM"/>
    </source>
</evidence>
<sequence length="815" mass="90970">MSAFINGSNSTDSLEQFQEWLHRDLTVCEVYRGKKFQTRGIWFGEDPTNYVFSLFMLRIALSFCISRLLYFVFRPLKLPKSVCDMLAGIIMGPSVLGSEKKIMDKIFEPKSLLFSRSVSTMGTIYFVFITSVKMDKSRILLRAKKVWNVSVTCFFVPFIISFTLLCLLKNYLSGIIKGNMIYLIYISIAKSISHYPAISHALGELKLLNSELGNLALSAVMLHEILGGLLVATSSLVIPGNKKKAIISQFYLVVLIIFLVFVLRPLMKWIIRTTPEGKPVKGVYIKLILIAPLITGILSDLLGATFYTGAQMMGLIIPAGPPLGSALVEKSELIMSQLLLPFFYIQIGQYTNMQAIKDWTAFWTIMFILITVSLARVAGSLLSLLCFNAGLRNAFLLGVIMEIKGVIELNVYLYWRVQQFVDDSYFAAFVLALIAINAVATPLIQIFYKRETSLDARSVAESHLRTVQSARPIGQFRVLCCIHVEDNVNGMITLLKASNPTEISPICAYTLHLKQLIGRSAPSFSPLREPKKESSNEFYRSNHACFIENLECSDHHSTVDVPFPESLEFHGKTAILRSLNINIQTYAPCTVGIFVDRSARHHRSTTHFSYNVVVFFFGGPDDREALALALRMSGHPGVGITMIRIDYIPDTEEDNENERHLDEALINEFKSSSIGNACVVCHEVVVAEETMQVMNAIRSVDNNYDLVIVGKRRGPNSLLAKEMSPWIVYKELGVIGDMVASSDFCGGTLSVLVMHCVGVLGDYDNGTSKPGTEFSLSNSFERSHFSFPPSNCDVDKDTKSLVADYKRNSTFCTEV</sequence>
<proteinExistence type="inferred from homology"/>
<evidence type="ECO:0000256" key="2">
    <source>
        <dbReference type="ARBA" id="ARBA00022448"/>
    </source>
</evidence>
<evidence type="ECO:0000256" key="8">
    <source>
        <dbReference type="ARBA" id="ARBA00023136"/>
    </source>
</evidence>
<feature type="transmembrane region" description="Helical" evidence="10">
    <location>
        <begin position="425"/>
        <end position="448"/>
    </location>
</feature>
<keyword evidence="8 10" id="KW-0472">Membrane</keyword>
<evidence type="ECO:0000256" key="7">
    <source>
        <dbReference type="ARBA" id="ARBA00023065"/>
    </source>
</evidence>
<evidence type="ECO:0000256" key="10">
    <source>
        <dbReference type="SAM" id="Phobius"/>
    </source>
</evidence>
<keyword evidence="3" id="KW-0633">Potassium transport</keyword>
<feature type="transmembrane region" description="Helical" evidence="10">
    <location>
        <begin position="113"/>
        <end position="134"/>
    </location>
</feature>
<feature type="domain" description="Cation/H(+) antiporter C-terminal" evidence="12">
    <location>
        <begin position="610"/>
        <end position="754"/>
    </location>
</feature>
<dbReference type="InterPro" id="IPR038770">
    <property type="entry name" value="Na+/solute_symporter_sf"/>
</dbReference>
<dbReference type="Gene3D" id="1.20.1530.20">
    <property type="match status" value="1"/>
</dbReference>
<dbReference type="PANTHER" id="PTHR32468:SF108">
    <property type="entry name" value="CATION_H(+) ANTIPORTER 15-LIKE"/>
    <property type="match status" value="1"/>
</dbReference>
<gene>
    <name evidence="13" type="ORF">Dsin_001630</name>
</gene>
<feature type="domain" description="Cation/H+ exchanger transmembrane" evidence="11">
    <location>
        <begin position="68"/>
        <end position="435"/>
    </location>
</feature>
<comment type="similarity">
    <text evidence="9">Belongs to the monovalent cation:proton antiporter 2 (CPA2) transporter (TC 2.A.37) family. CHX (TC 2.A.37.4) subfamily.</text>
</comment>
<reference evidence="13" key="1">
    <citation type="journal article" date="2023" name="Plant J.">
        <title>Genome sequences and population genomics provide insights into the demographic history, inbreeding, and mutation load of two 'living fossil' tree species of Dipteronia.</title>
        <authorList>
            <person name="Feng Y."/>
            <person name="Comes H.P."/>
            <person name="Chen J."/>
            <person name="Zhu S."/>
            <person name="Lu R."/>
            <person name="Zhang X."/>
            <person name="Li P."/>
            <person name="Qiu J."/>
            <person name="Olsen K.M."/>
            <person name="Qiu Y."/>
        </authorList>
    </citation>
    <scope>NUCLEOTIDE SEQUENCE</scope>
    <source>
        <strain evidence="13">NBL</strain>
    </source>
</reference>